<gene>
    <name evidence="3" type="ORF">NCGR_LOCUS23913</name>
</gene>
<dbReference type="OrthoDB" id="607685at2759"/>
<evidence type="ECO:0000256" key="1">
    <source>
        <dbReference type="SAM" id="MobiDB-lite"/>
    </source>
</evidence>
<organism evidence="3 4">
    <name type="scientific">Miscanthus lutarioriparius</name>
    <dbReference type="NCBI Taxonomy" id="422564"/>
    <lineage>
        <taxon>Eukaryota</taxon>
        <taxon>Viridiplantae</taxon>
        <taxon>Streptophyta</taxon>
        <taxon>Embryophyta</taxon>
        <taxon>Tracheophyta</taxon>
        <taxon>Spermatophyta</taxon>
        <taxon>Magnoliopsida</taxon>
        <taxon>Liliopsida</taxon>
        <taxon>Poales</taxon>
        <taxon>Poaceae</taxon>
        <taxon>PACMAD clade</taxon>
        <taxon>Panicoideae</taxon>
        <taxon>Andropogonodae</taxon>
        <taxon>Andropogoneae</taxon>
        <taxon>Saccharinae</taxon>
        <taxon>Miscanthus</taxon>
    </lineage>
</organism>
<reference evidence="3" key="1">
    <citation type="submission" date="2020-10" db="EMBL/GenBank/DDBJ databases">
        <authorList>
            <person name="Han B."/>
            <person name="Lu T."/>
            <person name="Zhao Q."/>
            <person name="Huang X."/>
            <person name="Zhao Y."/>
        </authorList>
    </citation>
    <scope>NUCLEOTIDE SEQUENCE</scope>
</reference>
<name>A0A811P6V6_9POAL</name>
<dbReference type="PANTHER" id="PTHR33120">
    <property type="entry name" value="EXPRESSED PROTEIN-RELATED"/>
    <property type="match status" value="1"/>
</dbReference>
<feature type="region of interest" description="Disordered" evidence="1">
    <location>
        <begin position="95"/>
        <end position="133"/>
    </location>
</feature>
<keyword evidence="4" id="KW-1185">Reference proteome</keyword>
<proteinExistence type="predicted"/>
<dbReference type="Proteomes" id="UP000604825">
    <property type="component" value="Unassembled WGS sequence"/>
</dbReference>
<feature type="domain" description="PIR2-like helical" evidence="2">
    <location>
        <begin position="339"/>
        <end position="447"/>
    </location>
</feature>
<dbReference type="Pfam" id="PF20235">
    <property type="entry name" value="PIR2-like_helical"/>
    <property type="match status" value="2"/>
</dbReference>
<evidence type="ECO:0000259" key="2">
    <source>
        <dbReference type="Pfam" id="PF20235"/>
    </source>
</evidence>
<sequence>MAALCIGDSVNSFSRRSRLTCYHGEEDKWPPHNEAILRDGKVMVVSMEKFYVEAARRLPLDKIPELFNCICKAGHCIGLADPVSNIILNAISQLSSPSPSGGAHSPSPPRKRRHRTSAPGRWQWEVSPMPPTSASSPSWLNTYLTEIQARRYLHAASYDLSLAIKLVLHERSSSKSQRCLLPDGGKIKAALRIAALQAGHPAADDLAGLVTAHLGDVWATRDLLKSQWPPTPLPNLDILCHPNGNTSVQSTVDSVLLLLSSCIGDDLCAQISMASRRHLDSLQLGYMSDLTFDSPYMETKLSNFLVAAARMRSCRLYSTVDYDGIKCEHILSLKMCLLDSIHALYIKALTIVPISSGDFRFLRALLIAGHCYGPMDPVSNIILNSLSGMISPSPCVRSILKHIMSRWETRSLNGLVALFRTSHSSSLSEHEILEHLYFWNCDLSRLCKEVARDSIPFADVAKAAKHP</sequence>
<accession>A0A811P6V6</accession>
<dbReference type="PANTHER" id="PTHR33120:SF42">
    <property type="entry name" value="OS12G0105000 PROTEIN"/>
    <property type="match status" value="1"/>
</dbReference>
<dbReference type="EMBL" id="CAJGYO010000006">
    <property type="protein sequence ID" value="CAD6235777.1"/>
    <property type="molecule type" value="Genomic_DNA"/>
</dbReference>
<feature type="domain" description="PIR2-like helical" evidence="2">
    <location>
        <begin position="47"/>
        <end position="166"/>
    </location>
</feature>
<evidence type="ECO:0000313" key="4">
    <source>
        <dbReference type="Proteomes" id="UP000604825"/>
    </source>
</evidence>
<dbReference type="AlphaFoldDB" id="A0A811P6V6"/>
<protein>
    <recommendedName>
        <fullName evidence="2">PIR2-like helical domain-containing protein</fullName>
    </recommendedName>
</protein>
<evidence type="ECO:0000313" key="3">
    <source>
        <dbReference type="EMBL" id="CAD6235777.1"/>
    </source>
</evidence>
<feature type="compositionally biased region" description="Low complexity" evidence="1">
    <location>
        <begin position="95"/>
        <end position="105"/>
    </location>
</feature>
<dbReference type="InterPro" id="IPR046527">
    <property type="entry name" value="PIR2-like_helical"/>
</dbReference>
<comment type="caution">
    <text evidence="3">The sequence shown here is derived from an EMBL/GenBank/DDBJ whole genome shotgun (WGS) entry which is preliminary data.</text>
</comment>